<feature type="binding site" evidence="7 8">
    <location>
        <position position="105"/>
    </location>
    <ligand>
        <name>S-adenosyl-L-methionine</name>
        <dbReference type="ChEBI" id="CHEBI:59789"/>
    </ligand>
</feature>
<dbReference type="Proteomes" id="UP001056426">
    <property type="component" value="Chromosome"/>
</dbReference>
<evidence type="ECO:0000256" key="3">
    <source>
        <dbReference type="ARBA" id="ARBA00022603"/>
    </source>
</evidence>
<name>A0A9J6ZRP5_9BACT</name>
<dbReference type="EC" id="2.1.1.182" evidence="7"/>
<dbReference type="InterPro" id="IPR001737">
    <property type="entry name" value="KsgA/Erm"/>
</dbReference>
<dbReference type="InterPro" id="IPR023165">
    <property type="entry name" value="rRNA_Ade_diMease-like_C"/>
</dbReference>
<dbReference type="InterPro" id="IPR029063">
    <property type="entry name" value="SAM-dependent_MTases_sf"/>
</dbReference>
<feature type="binding site" evidence="7 8">
    <location>
        <position position="86"/>
    </location>
    <ligand>
        <name>S-adenosyl-L-methionine</name>
        <dbReference type="ChEBI" id="CHEBI:59789"/>
    </ligand>
</feature>
<proteinExistence type="inferred from homology"/>
<dbReference type="InterPro" id="IPR020596">
    <property type="entry name" value="rRNA_Ade_Mease_Trfase_CS"/>
</dbReference>
<sequence length="262" mass="30442">MMRRVRAKKFLGQHFLEDLGIARRITESLSIPPSHVVEVGPGMGVLTQFLVQREDLDLYLVEIDSESVEYLHQHYPQLSNRIIEGDFLKFDFNKIFPDKFSIIGNFPYNISSQIFFKVFDNRNHVDKVVGMVQREVGRRIASGPGSKEYGILSVLLQSYYTIEYLMTVDEHVFSPPPKVKSGVIRLVRNEVDKLPCDERLFVKVVKAAFQHRRKTMRNSLKYVEFDHGAIMHLPVFDLRPEQMSVEAFQELTKLIEEHPLCE</sequence>
<accession>A0A9J6ZRP5</accession>
<dbReference type="CDD" id="cd02440">
    <property type="entry name" value="AdoMet_MTases"/>
    <property type="match status" value="1"/>
</dbReference>
<evidence type="ECO:0000256" key="7">
    <source>
        <dbReference type="HAMAP-Rule" id="MF_00607"/>
    </source>
</evidence>
<evidence type="ECO:0000256" key="2">
    <source>
        <dbReference type="ARBA" id="ARBA00022552"/>
    </source>
</evidence>
<feature type="domain" description="Ribosomal RNA adenine methylase transferase N-terminal" evidence="9">
    <location>
        <begin position="21"/>
        <end position="190"/>
    </location>
</feature>
<feature type="binding site" evidence="7 8">
    <location>
        <position position="16"/>
    </location>
    <ligand>
        <name>S-adenosyl-L-methionine</name>
        <dbReference type="ChEBI" id="CHEBI:59789"/>
    </ligand>
</feature>
<dbReference type="EMBL" id="CP098400">
    <property type="protein sequence ID" value="URW79904.1"/>
    <property type="molecule type" value="Genomic_DNA"/>
</dbReference>
<reference evidence="10" key="1">
    <citation type="submission" date="2022-05" db="EMBL/GenBank/DDBJ databases">
        <authorList>
            <person name="Sun X."/>
        </authorList>
    </citation>
    <scope>NUCLEOTIDE SEQUENCE</scope>
    <source>
        <strain evidence="10">Ai-910</strain>
    </source>
</reference>
<organism evidence="10 11">
    <name type="scientific">Xiashengella succiniciproducens</name>
    <dbReference type="NCBI Taxonomy" id="2949635"/>
    <lineage>
        <taxon>Bacteria</taxon>
        <taxon>Pseudomonadati</taxon>
        <taxon>Bacteroidota</taxon>
        <taxon>Bacteroidia</taxon>
        <taxon>Marinilabiliales</taxon>
        <taxon>Marinilabiliaceae</taxon>
        <taxon>Xiashengella</taxon>
    </lineage>
</organism>
<evidence type="ECO:0000256" key="6">
    <source>
        <dbReference type="ARBA" id="ARBA00022884"/>
    </source>
</evidence>
<protein>
    <recommendedName>
        <fullName evidence="7">Ribosomal RNA small subunit methyltransferase A</fullName>
        <ecNumber evidence="7">2.1.1.182</ecNumber>
    </recommendedName>
    <alternativeName>
        <fullName evidence="7">16S rRNA (adenine(1518)-N(6)/adenine(1519)-N(6))-dimethyltransferase</fullName>
    </alternativeName>
    <alternativeName>
        <fullName evidence="7">16S rRNA dimethyladenosine transferase</fullName>
    </alternativeName>
    <alternativeName>
        <fullName evidence="7">16S rRNA dimethylase</fullName>
    </alternativeName>
    <alternativeName>
        <fullName evidence="7">S-adenosylmethionine-6-N', N'-adenosyl(rRNA) dimethyltransferase</fullName>
    </alternativeName>
</protein>
<dbReference type="SMART" id="SM00650">
    <property type="entry name" value="rADc"/>
    <property type="match status" value="1"/>
</dbReference>
<evidence type="ECO:0000256" key="4">
    <source>
        <dbReference type="ARBA" id="ARBA00022679"/>
    </source>
</evidence>
<keyword evidence="4 7" id="KW-0808">Transferase</keyword>
<evidence type="ECO:0000256" key="8">
    <source>
        <dbReference type="PROSITE-ProRule" id="PRU01026"/>
    </source>
</evidence>
<evidence type="ECO:0000259" key="9">
    <source>
        <dbReference type="SMART" id="SM00650"/>
    </source>
</evidence>
<keyword evidence="11" id="KW-1185">Reference proteome</keyword>
<dbReference type="RefSeq" id="WP_250724016.1">
    <property type="nucleotide sequence ID" value="NZ_CP098400.1"/>
</dbReference>
<dbReference type="GO" id="GO:0052908">
    <property type="term" value="F:16S rRNA (adenine(1518)-N(6)/adenine(1519)-N(6))-dimethyltransferase activity"/>
    <property type="evidence" value="ECO:0007669"/>
    <property type="project" value="UniProtKB-EC"/>
</dbReference>
<dbReference type="GO" id="GO:0003723">
    <property type="term" value="F:RNA binding"/>
    <property type="evidence" value="ECO:0007669"/>
    <property type="project" value="UniProtKB-UniRule"/>
</dbReference>
<dbReference type="InterPro" id="IPR011530">
    <property type="entry name" value="rRNA_adenine_dimethylase"/>
</dbReference>
<gene>
    <name evidence="7 10" type="primary">rsmA</name>
    <name evidence="7" type="synonym">ksgA</name>
    <name evidence="10" type="ORF">M9189_00845</name>
</gene>
<evidence type="ECO:0000313" key="11">
    <source>
        <dbReference type="Proteomes" id="UP001056426"/>
    </source>
</evidence>
<keyword evidence="6 7" id="KW-0694">RNA-binding</keyword>
<keyword evidence="3 7" id="KW-0489">Methyltransferase</keyword>
<comment type="function">
    <text evidence="7">Specifically dimethylates two adjacent adenosines (A1518 and A1519) in the loop of a conserved hairpin near the 3'-end of 16S rRNA in the 30S particle. May play a critical role in biogenesis of 30S subunits.</text>
</comment>
<dbReference type="HAMAP" id="MF_00607">
    <property type="entry name" value="16SrRNA_methyltr_A"/>
    <property type="match status" value="1"/>
</dbReference>
<dbReference type="PROSITE" id="PS51689">
    <property type="entry name" value="SAM_RNA_A_N6_MT"/>
    <property type="match status" value="1"/>
</dbReference>
<dbReference type="PROSITE" id="PS01131">
    <property type="entry name" value="RRNA_A_DIMETH"/>
    <property type="match status" value="1"/>
</dbReference>
<dbReference type="Gene3D" id="3.40.50.150">
    <property type="entry name" value="Vaccinia Virus protein VP39"/>
    <property type="match status" value="1"/>
</dbReference>
<dbReference type="KEGG" id="alkq:M9189_00845"/>
<evidence type="ECO:0000256" key="1">
    <source>
        <dbReference type="ARBA" id="ARBA00022490"/>
    </source>
</evidence>
<evidence type="ECO:0000256" key="5">
    <source>
        <dbReference type="ARBA" id="ARBA00022691"/>
    </source>
</evidence>
<dbReference type="AlphaFoldDB" id="A0A9J6ZRP5"/>
<dbReference type="PANTHER" id="PTHR11727">
    <property type="entry name" value="DIMETHYLADENOSINE TRANSFERASE"/>
    <property type="match status" value="1"/>
</dbReference>
<comment type="similarity">
    <text evidence="7">Belongs to the class I-like SAM-binding methyltransferase superfamily. rRNA adenine N(6)-methyltransferase family. RsmA subfamily.</text>
</comment>
<feature type="binding site" evidence="7 8">
    <location>
        <position position="14"/>
    </location>
    <ligand>
        <name>S-adenosyl-L-methionine</name>
        <dbReference type="ChEBI" id="CHEBI:59789"/>
    </ligand>
</feature>
<comment type="subcellular location">
    <subcellularLocation>
        <location evidence="7">Cytoplasm</location>
    </subcellularLocation>
</comment>
<comment type="catalytic activity">
    <reaction evidence="7">
        <text>adenosine(1518)/adenosine(1519) in 16S rRNA + 4 S-adenosyl-L-methionine = N(6)-dimethyladenosine(1518)/N(6)-dimethyladenosine(1519) in 16S rRNA + 4 S-adenosyl-L-homocysteine + 4 H(+)</text>
        <dbReference type="Rhea" id="RHEA:19609"/>
        <dbReference type="Rhea" id="RHEA-COMP:10232"/>
        <dbReference type="Rhea" id="RHEA-COMP:10233"/>
        <dbReference type="ChEBI" id="CHEBI:15378"/>
        <dbReference type="ChEBI" id="CHEBI:57856"/>
        <dbReference type="ChEBI" id="CHEBI:59789"/>
        <dbReference type="ChEBI" id="CHEBI:74411"/>
        <dbReference type="ChEBI" id="CHEBI:74493"/>
        <dbReference type="EC" id="2.1.1.182"/>
    </reaction>
</comment>
<dbReference type="Pfam" id="PF00398">
    <property type="entry name" value="RrnaAD"/>
    <property type="match status" value="1"/>
</dbReference>
<dbReference type="SUPFAM" id="SSF53335">
    <property type="entry name" value="S-adenosyl-L-methionine-dependent methyltransferases"/>
    <property type="match status" value="1"/>
</dbReference>
<feature type="binding site" evidence="7 8">
    <location>
        <position position="40"/>
    </location>
    <ligand>
        <name>S-adenosyl-L-methionine</name>
        <dbReference type="ChEBI" id="CHEBI:59789"/>
    </ligand>
</feature>
<dbReference type="GO" id="GO:0005829">
    <property type="term" value="C:cytosol"/>
    <property type="evidence" value="ECO:0007669"/>
    <property type="project" value="TreeGrafter"/>
</dbReference>
<dbReference type="InterPro" id="IPR020598">
    <property type="entry name" value="rRNA_Ade_methylase_Trfase_N"/>
</dbReference>
<dbReference type="Gene3D" id="1.10.8.100">
    <property type="entry name" value="Ribosomal RNA adenine dimethylase-like, domain 2"/>
    <property type="match status" value="1"/>
</dbReference>
<keyword evidence="5 7" id="KW-0949">S-adenosyl-L-methionine</keyword>
<dbReference type="PANTHER" id="PTHR11727:SF7">
    <property type="entry name" value="DIMETHYLADENOSINE TRANSFERASE-RELATED"/>
    <property type="match status" value="1"/>
</dbReference>
<keyword evidence="2 7" id="KW-0698">rRNA processing</keyword>
<reference evidence="10" key="2">
    <citation type="submission" date="2022-06" db="EMBL/GenBank/DDBJ databases">
        <title>Xiashengella guii gen. nov. sp. nov., a bacterium isolated form anaerobic digestion tank.</title>
        <authorList>
            <person name="Huang H."/>
        </authorList>
    </citation>
    <scope>NUCLEOTIDE SEQUENCE</scope>
    <source>
        <strain evidence="10">Ai-910</strain>
    </source>
</reference>
<feature type="binding site" evidence="7 8">
    <location>
        <position position="62"/>
    </location>
    <ligand>
        <name>S-adenosyl-L-methionine</name>
        <dbReference type="ChEBI" id="CHEBI:59789"/>
    </ligand>
</feature>
<dbReference type="NCBIfam" id="TIGR00755">
    <property type="entry name" value="ksgA"/>
    <property type="match status" value="1"/>
</dbReference>
<keyword evidence="1 7" id="KW-0963">Cytoplasm</keyword>
<evidence type="ECO:0000313" key="10">
    <source>
        <dbReference type="EMBL" id="URW79904.1"/>
    </source>
</evidence>